<keyword evidence="3" id="KW-1185">Reference proteome</keyword>
<feature type="region of interest" description="Disordered" evidence="1">
    <location>
        <begin position="27"/>
        <end position="60"/>
    </location>
</feature>
<feature type="compositionally biased region" description="Polar residues" evidence="1">
    <location>
        <begin position="51"/>
        <end position="60"/>
    </location>
</feature>
<name>A0A8H4A2A4_GIGMA</name>
<accession>A0A8H4A2A4</accession>
<keyword evidence="2" id="KW-0418">Kinase</keyword>
<proteinExistence type="predicted"/>
<dbReference type="EMBL" id="WTPW01002190">
    <property type="protein sequence ID" value="KAF0392363.1"/>
    <property type="molecule type" value="Genomic_DNA"/>
</dbReference>
<gene>
    <name evidence="2" type="ORF">F8M41_010520</name>
</gene>
<sequence>MESDPNKRPTATNICHRVGYWLEEMEQDDDNETKKQFSEADNIKPKLKSPIHSNDMYTSKSINTKKITEELNQELKK</sequence>
<dbReference type="GO" id="GO:0004713">
    <property type="term" value="F:protein tyrosine kinase activity"/>
    <property type="evidence" value="ECO:0007669"/>
    <property type="project" value="UniProtKB-KW"/>
</dbReference>
<keyword evidence="2" id="KW-0808">Transferase</keyword>
<feature type="compositionally biased region" description="Basic and acidic residues" evidence="1">
    <location>
        <begin position="32"/>
        <end position="44"/>
    </location>
</feature>
<dbReference type="OrthoDB" id="2445072at2759"/>
<comment type="caution">
    <text evidence="2">The sequence shown here is derived from an EMBL/GenBank/DDBJ whole genome shotgun (WGS) entry which is preliminary data.</text>
</comment>
<reference evidence="2 3" key="1">
    <citation type="journal article" date="2019" name="Environ. Microbiol.">
        <title>At the nexus of three kingdoms: the genome of the mycorrhizal fungus Gigaspora margarita provides insights into plant, endobacterial and fungal interactions.</title>
        <authorList>
            <person name="Venice F."/>
            <person name="Ghignone S."/>
            <person name="Salvioli di Fossalunga A."/>
            <person name="Amselem J."/>
            <person name="Novero M."/>
            <person name="Xianan X."/>
            <person name="Sedzielewska Toro K."/>
            <person name="Morin E."/>
            <person name="Lipzen A."/>
            <person name="Grigoriev I.V."/>
            <person name="Henrissat B."/>
            <person name="Martin F.M."/>
            <person name="Bonfante P."/>
        </authorList>
    </citation>
    <scope>NUCLEOTIDE SEQUENCE [LARGE SCALE GENOMIC DNA]</scope>
    <source>
        <strain evidence="2 3">BEG34</strain>
    </source>
</reference>
<evidence type="ECO:0000256" key="1">
    <source>
        <dbReference type="SAM" id="MobiDB-lite"/>
    </source>
</evidence>
<evidence type="ECO:0000313" key="3">
    <source>
        <dbReference type="Proteomes" id="UP000439903"/>
    </source>
</evidence>
<dbReference type="Proteomes" id="UP000439903">
    <property type="component" value="Unassembled WGS sequence"/>
</dbReference>
<dbReference type="AlphaFoldDB" id="A0A8H4A2A4"/>
<protein>
    <submittedName>
        <fullName evidence="2">Putative Non-specific protein-tyrosine kinase</fullName>
    </submittedName>
</protein>
<evidence type="ECO:0000313" key="2">
    <source>
        <dbReference type="EMBL" id="KAF0392363.1"/>
    </source>
</evidence>
<keyword evidence="2" id="KW-0829">Tyrosine-protein kinase</keyword>
<organism evidence="2 3">
    <name type="scientific">Gigaspora margarita</name>
    <dbReference type="NCBI Taxonomy" id="4874"/>
    <lineage>
        <taxon>Eukaryota</taxon>
        <taxon>Fungi</taxon>
        <taxon>Fungi incertae sedis</taxon>
        <taxon>Mucoromycota</taxon>
        <taxon>Glomeromycotina</taxon>
        <taxon>Glomeromycetes</taxon>
        <taxon>Diversisporales</taxon>
        <taxon>Gigasporaceae</taxon>
        <taxon>Gigaspora</taxon>
    </lineage>
</organism>